<gene>
    <name evidence="3" type="ORF">DFH07DRAFT_728156</name>
</gene>
<feature type="non-terminal residue" evidence="3">
    <location>
        <position position="179"/>
    </location>
</feature>
<dbReference type="SUPFAM" id="SSF52540">
    <property type="entry name" value="P-loop containing nucleoside triphosphate hydrolases"/>
    <property type="match status" value="1"/>
</dbReference>
<dbReference type="GO" id="GO:0043139">
    <property type="term" value="F:5'-3' DNA helicase activity"/>
    <property type="evidence" value="ECO:0007669"/>
    <property type="project" value="UniProtKB-EC"/>
</dbReference>
<evidence type="ECO:0000313" key="3">
    <source>
        <dbReference type="EMBL" id="KAJ7782292.1"/>
    </source>
</evidence>
<evidence type="ECO:0000259" key="2">
    <source>
        <dbReference type="Pfam" id="PF05970"/>
    </source>
</evidence>
<dbReference type="GO" id="GO:0006310">
    <property type="term" value="P:DNA recombination"/>
    <property type="evidence" value="ECO:0007669"/>
    <property type="project" value="UniProtKB-KW"/>
</dbReference>
<dbReference type="GO" id="GO:0016787">
    <property type="term" value="F:hydrolase activity"/>
    <property type="evidence" value="ECO:0007669"/>
    <property type="project" value="UniProtKB-KW"/>
</dbReference>
<dbReference type="Pfam" id="PF05970">
    <property type="entry name" value="PIF1"/>
    <property type="match status" value="1"/>
</dbReference>
<evidence type="ECO:0000313" key="4">
    <source>
        <dbReference type="Proteomes" id="UP001215280"/>
    </source>
</evidence>
<comment type="similarity">
    <text evidence="1">Belongs to the helicase family.</text>
</comment>
<dbReference type="PANTHER" id="PTHR10492">
    <property type="match status" value="1"/>
</dbReference>
<reference evidence="3" key="1">
    <citation type="submission" date="2023-03" db="EMBL/GenBank/DDBJ databases">
        <title>Massive genome expansion in bonnet fungi (Mycena s.s.) driven by repeated elements and novel gene families across ecological guilds.</title>
        <authorList>
            <consortium name="Lawrence Berkeley National Laboratory"/>
            <person name="Harder C.B."/>
            <person name="Miyauchi S."/>
            <person name="Viragh M."/>
            <person name="Kuo A."/>
            <person name="Thoen E."/>
            <person name="Andreopoulos B."/>
            <person name="Lu D."/>
            <person name="Skrede I."/>
            <person name="Drula E."/>
            <person name="Henrissat B."/>
            <person name="Morin E."/>
            <person name="Kohler A."/>
            <person name="Barry K."/>
            <person name="LaButti K."/>
            <person name="Morin E."/>
            <person name="Salamov A."/>
            <person name="Lipzen A."/>
            <person name="Mereny Z."/>
            <person name="Hegedus B."/>
            <person name="Baldrian P."/>
            <person name="Stursova M."/>
            <person name="Weitz H."/>
            <person name="Taylor A."/>
            <person name="Grigoriev I.V."/>
            <person name="Nagy L.G."/>
            <person name="Martin F."/>
            <person name="Kauserud H."/>
        </authorList>
    </citation>
    <scope>NUCLEOTIDE SEQUENCE</scope>
    <source>
        <strain evidence="3">CBHHK188m</strain>
    </source>
</reference>
<dbReference type="Proteomes" id="UP001215280">
    <property type="component" value="Unassembled WGS sequence"/>
</dbReference>
<evidence type="ECO:0000256" key="1">
    <source>
        <dbReference type="RuleBase" id="RU363044"/>
    </source>
</evidence>
<accession>A0AAD7KB95</accession>
<dbReference type="InterPro" id="IPR027417">
    <property type="entry name" value="P-loop_NTPase"/>
</dbReference>
<name>A0AAD7KB95_9AGAR</name>
<sequence>MGRENPTDDNVCDYGLFLLDEILGESGHTLADFEMPTPQYDWSVQAENPLIVEQLNYDAAEECALAEADVQKMNVEQHDAFDRIVASVEQKLGKGFFLSGSGGTGKMFVYNAMAHHRRGQSKIVLCVASSGISALLLRGGRTAHSMFKILIEGLTAESTCCIPKESQRAALIRVTDLII</sequence>
<comment type="catalytic activity">
    <reaction evidence="1">
        <text>ATP + H2O = ADP + phosphate + H(+)</text>
        <dbReference type="Rhea" id="RHEA:13065"/>
        <dbReference type="ChEBI" id="CHEBI:15377"/>
        <dbReference type="ChEBI" id="CHEBI:15378"/>
        <dbReference type="ChEBI" id="CHEBI:30616"/>
        <dbReference type="ChEBI" id="CHEBI:43474"/>
        <dbReference type="ChEBI" id="CHEBI:456216"/>
        <dbReference type="EC" id="5.6.2.3"/>
    </reaction>
</comment>
<dbReference type="GO" id="GO:0000723">
    <property type="term" value="P:telomere maintenance"/>
    <property type="evidence" value="ECO:0007669"/>
    <property type="project" value="InterPro"/>
</dbReference>
<protein>
    <recommendedName>
        <fullName evidence="1">ATP-dependent DNA helicase</fullName>
        <ecNumber evidence="1">5.6.2.3</ecNumber>
    </recommendedName>
</protein>
<keyword evidence="1" id="KW-0233">DNA recombination</keyword>
<comment type="cofactor">
    <cofactor evidence="1">
        <name>Mg(2+)</name>
        <dbReference type="ChEBI" id="CHEBI:18420"/>
    </cofactor>
</comment>
<keyword evidence="1" id="KW-0067">ATP-binding</keyword>
<dbReference type="InterPro" id="IPR010285">
    <property type="entry name" value="DNA_helicase_pif1-like_DEAD"/>
</dbReference>
<organism evidence="3 4">
    <name type="scientific">Mycena maculata</name>
    <dbReference type="NCBI Taxonomy" id="230809"/>
    <lineage>
        <taxon>Eukaryota</taxon>
        <taxon>Fungi</taxon>
        <taxon>Dikarya</taxon>
        <taxon>Basidiomycota</taxon>
        <taxon>Agaricomycotina</taxon>
        <taxon>Agaricomycetes</taxon>
        <taxon>Agaricomycetidae</taxon>
        <taxon>Agaricales</taxon>
        <taxon>Marasmiineae</taxon>
        <taxon>Mycenaceae</taxon>
        <taxon>Mycena</taxon>
    </lineage>
</organism>
<feature type="domain" description="DNA helicase Pif1-like DEAD-box helicase" evidence="2">
    <location>
        <begin position="73"/>
        <end position="179"/>
    </location>
</feature>
<dbReference type="AlphaFoldDB" id="A0AAD7KB95"/>
<dbReference type="GO" id="GO:0005524">
    <property type="term" value="F:ATP binding"/>
    <property type="evidence" value="ECO:0007669"/>
    <property type="project" value="UniProtKB-KW"/>
</dbReference>
<dbReference type="EC" id="5.6.2.3" evidence="1"/>
<keyword evidence="1 3" id="KW-0347">Helicase</keyword>
<dbReference type="Gene3D" id="3.40.50.300">
    <property type="entry name" value="P-loop containing nucleotide triphosphate hydrolases"/>
    <property type="match status" value="1"/>
</dbReference>
<keyword evidence="1" id="KW-0378">Hydrolase</keyword>
<keyword evidence="1" id="KW-0227">DNA damage</keyword>
<dbReference type="GO" id="GO:0006281">
    <property type="term" value="P:DNA repair"/>
    <property type="evidence" value="ECO:0007669"/>
    <property type="project" value="UniProtKB-KW"/>
</dbReference>
<dbReference type="EMBL" id="JARJLG010000003">
    <property type="protein sequence ID" value="KAJ7782292.1"/>
    <property type="molecule type" value="Genomic_DNA"/>
</dbReference>
<keyword evidence="1" id="KW-0234">DNA repair</keyword>
<keyword evidence="1" id="KW-0547">Nucleotide-binding</keyword>
<comment type="caution">
    <text evidence="3">The sequence shown here is derived from an EMBL/GenBank/DDBJ whole genome shotgun (WGS) entry which is preliminary data.</text>
</comment>
<dbReference type="PANTHER" id="PTHR10492:SF57">
    <property type="entry name" value="ATP-DEPENDENT DNA HELICASE"/>
    <property type="match status" value="1"/>
</dbReference>
<proteinExistence type="inferred from homology"/>
<keyword evidence="4" id="KW-1185">Reference proteome</keyword>